<feature type="compositionally biased region" description="Basic and acidic residues" evidence="6">
    <location>
        <begin position="214"/>
        <end position="225"/>
    </location>
</feature>
<dbReference type="InterPro" id="IPR008991">
    <property type="entry name" value="Translation_prot_SH3-like_sf"/>
</dbReference>
<evidence type="ECO:0000256" key="1">
    <source>
        <dbReference type="ARBA" id="ARBA00005636"/>
    </source>
</evidence>
<dbReference type="GO" id="GO:0003735">
    <property type="term" value="F:structural constituent of ribosome"/>
    <property type="evidence" value="ECO:0007669"/>
    <property type="project" value="InterPro"/>
</dbReference>
<dbReference type="NCBIfam" id="TIGR01171">
    <property type="entry name" value="rplB_bact"/>
    <property type="match status" value="1"/>
</dbReference>
<organism evidence="9 10">
    <name type="scientific">Candidatus Roizmanbacteria bacterium CG_4_10_14_0_2_um_filter_39_13</name>
    <dbReference type="NCBI Taxonomy" id="1974825"/>
    <lineage>
        <taxon>Bacteria</taxon>
        <taxon>Candidatus Roizmaniibacteriota</taxon>
    </lineage>
</organism>
<dbReference type="InterPro" id="IPR002171">
    <property type="entry name" value="Ribosomal_uL2"/>
</dbReference>
<dbReference type="InterPro" id="IPR022666">
    <property type="entry name" value="Ribosomal_uL2_RNA-bd_dom"/>
</dbReference>
<comment type="similarity">
    <text evidence="1">Belongs to the universal ribosomal protein uL2 family.</text>
</comment>
<dbReference type="Gene3D" id="4.10.950.10">
    <property type="entry name" value="Ribosomal protein L2, domain 3"/>
    <property type="match status" value="1"/>
</dbReference>
<dbReference type="EMBL" id="PFOB01000066">
    <property type="protein sequence ID" value="PIZ62069.1"/>
    <property type="molecule type" value="Genomic_DNA"/>
</dbReference>
<dbReference type="SUPFAM" id="SSF50249">
    <property type="entry name" value="Nucleic acid-binding proteins"/>
    <property type="match status" value="1"/>
</dbReference>
<dbReference type="InterPro" id="IPR022669">
    <property type="entry name" value="Ribosomal_uL2_C"/>
</dbReference>
<evidence type="ECO:0000256" key="5">
    <source>
        <dbReference type="ARBA" id="ARBA00035459"/>
    </source>
</evidence>
<keyword evidence="3" id="KW-0687">Ribonucleoprotein</keyword>
<reference evidence="10" key="1">
    <citation type="submission" date="2017-09" db="EMBL/GenBank/DDBJ databases">
        <title>Depth-based differentiation of microbial function through sediment-hosted aquifers and enrichment of novel symbionts in the deep terrestrial subsurface.</title>
        <authorList>
            <person name="Probst A.J."/>
            <person name="Ladd B."/>
            <person name="Jarett J.K."/>
            <person name="Geller-Mcgrath D.E."/>
            <person name="Sieber C.M.K."/>
            <person name="Emerson J.B."/>
            <person name="Anantharaman K."/>
            <person name="Thomas B.C."/>
            <person name="Malmstrom R."/>
            <person name="Stieglmeier M."/>
            <person name="Klingl A."/>
            <person name="Woyke T."/>
            <person name="Ryan C.M."/>
            <person name="Banfield J.F."/>
        </authorList>
    </citation>
    <scope>NUCLEOTIDE SEQUENCE [LARGE SCALE GENOMIC DNA]</scope>
</reference>
<evidence type="ECO:0000256" key="6">
    <source>
        <dbReference type="SAM" id="MobiDB-lite"/>
    </source>
</evidence>
<dbReference type="Proteomes" id="UP000228503">
    <property type="component" value="Unassembled WGS sequence"/>
</dbReference>
<dbReference type="SUPFAM" id="SSF50104">
    <property type="entry name" value="Translation proteins SH3-like domain"/>
    <property type="match status" value="1"/>
</dbReference>
<evidence type="ECO:0000256" key="3">
    <source>
        <dbReference type="ARBA" id="ARBA00023274"/>
    </source>
</evidence>
<evidence type="ECO:0000259" key="8">
    <source>
        <dbReference type="SMART" id="SM01383"/>
    </source>
</evidence>
<dbReference type="Pfam" id="PF00181">
    <property type="entry name" value="Ribosomal_L2_N"/>
    <property type="match status" value="1"/>
</dbReference>
<accession>A0A2M7TW78</accession>
<dbReference type="InterPro" id="IPR014726">
    <property type="entry name" value="Ribosomal_uL2_dom3"/>
</dbReference>
<sequence length="256" mass="28690">MVQLNSSQKPEKKLTVILKKHSGRDASGKISVRHQGKRQKRFYRMVDFSRDKRDMEAKVLRVEYDPNRNANIALIEYKDGEKRYILHPSKLKVGSKVISSEKAEIEVGNALILNNIPVGIEVHNIELYPGQGGIMVRGAGTFASVVAKDGHYVHLKLSSGEVRKFHKNCWATIGRIGNIEHKERVIGNAGRKRLMGIRPTVRGVAQNPRSHPHGGGEGRSGEGMHPKTPWGKSARGTRTRSKKKWSSTLILARRKK</sequence>
<proteinExistence type="inferred from homology"/>
<evidence type="ECO:0000256" key="2">
    <source>
        <dbReference type="ARBA" id="ARBA00022980"/>
    </source>
</evidence>
<dbReference type="SMART" id="SM01382">
    <property type="entry name" value="Ribosomal_L2_C"/>
    <property type="match status" value="1"/>
</dbReference>
<dbReference type="GO" id="GO:0015934">
    <property type="term" value="C:large ribosomal subunit"/>
    <property type="evidence" value="ECO:0007669"/>
    <property type="project" value="InterPro"/>
</dbReference>
<dbReference type="InterPro" id="IPR012340">
    <property type="entry name" value="NA-bd_OB-fold"/>
</dbReference>
<keyword evidence="2 9" id="KW-0689">Ribosomal protein</keyword>
<dbReference type="SMART" id="SM01383">
    <property type="entry name" value="Ribosomal_L2"/>
    <property type="match status" value="1"/>
</dbReference>
<dbReference type="GO" id="GO:0016740">
    <property type="term" value="F:transferase activity"/>
    <property type="evidence" value="ECO:0007669"/>
    <property type="project" value="InterPro"/>
</dbReference>
<dbReference type="GO" id="GO:0006412">
    <property type="term" value="P:translation"/>
    <property type="evidence" value="ECO:0007669"/>
    <property type="project" value="InterPro"/>
</dbReference>
<dbReference type="PANTHER" id="PTHR13691:SF5">
    <property type="entry name" value="LARGE RIBOSOMAL SUBUNIT PROTEIN UL2M"/>
    <property type="match status" value="1"/>
</dbReference>
<evidence type="ECO:0000313" key="9">
    <source>
        <dbReference type="EMBL" id="PIZ62069.1"/>
    </source>
</evidence>
<dbReference type="FunFam" id="2.30.30.30:FF:000001">
    <property type="entry name" value="50S ribosomal protein L2"/>
    <property type="match status" value="1"/>
</dbReference>
<dbReference type="AlphaFoldDB" id="A0A2M7TW78"/>
<evidence type="ECO:0000256" key="4">
    <source>
        <dbReference type="ARBA" id="ARBA00035242"/>
    </source>
</evidence>
<dbReference type="PIRSF" id="PIRSF002158">
    <property type="entry name" value="Ribosomal_L2"/>
    <property type="match status" value="1"/>
</dbReference>
<evidence type="ECO:0000313" key="10">
    <source>
        <dbReference type="Proteomes" id="UP000228503"/>
    </source>
</evidence>
<dbReference type="PANTHER" id="PTHR13691">
    <property type="entry name" value="RIBOSOMAL PROTEIN L2"/>
    <property type="match status" value="1"/>
</dbReference>
<feature type="domain" description="Large ribosomal subunit protein uL2 RNA-binding" evidence="8">
    <location>
        <begin position="23"/>
        <end position="99"/>
    </location>
</feature>
<dbReference type="InterPro" id="IPR005880">
    <property type="entry name" value="Ribosomal_uL2_bac/org-type"/>
</dbReference>
<feature type="domain" description="Large ribosomal subunit protein uL2 C-terminal" evidence="7">
    <location>
        <begin position="105"/>
        <end position="233"/>
    </location>
</feature>
<comment type="caution">
    <text evidence="9">The sequence shown here is derived from an EMBL/GenBank/DDBJ whole genome shotgun (WGS) entry which is preliminary data.</text>
</comment>
<dbReference type="Pfam" id="PF03947">
    <property type="entry name" value="Ribosomal_L2_C"/>
    <property type="match status" value="1"/>
</dbReference>
<evidence type="ECO:0000259" key="7">
    <source>
        <dbReference type="SMART" id="SM01382"/>
    </source>
</evidence>
<gene>
    <name evidence="9" type="ORF">COY16_05240</name>
</gene>
<dbReference type="Gene3D" id="2.40.50.140">
    <property type="entry name" value="Nucleic acid-binding proteins"/>
    <property type="match status" value="1"/>
</dbReference>
<protein>
    <recommendedName>
        <fullName evidence="4">Large ribosomal subunit protein uL2</fullName>
    </recommendedName>
    <alternativeName>
        <fullName evidence="5">50S ribosomal protein L2</fullName>
    </alternativeName>
</protein>
<dbReference type="FunFam" id="4.10.950.10:FF:000001">
    <property type="entry name" value="50S ribosomal protein L2"/>
    <property type="match status" value="1"/>
</dbReference>
<name>A0A2M7TW78_9BACT</name>
<feature type="compositionally biased region" description="Basic residues" evidence="6">
    <location>
        <begin position="235"/>
        <end position="245"/>
    </location>
</feature>
<feature type="region of interest" description="Disordered" evidence="6">
    <location>
        <begin position="203"/>
        <end position="256"/>
    </location>
</feature>
<dbReference type="Gene3D" id="2.30.30.30">
    <property type="match status" value="1"/>
</dbReference>
<dbReference type="InterPro" id="IPR014722">
    <property type="entry name" value="Rib_uL2_dom2"/>
</dbReference>
<dbReference type="GO" id="GO:0003723">
    <property type="term" value="F:RNA binding"/>
    <property type="evidence" value="ECO:0007669"/>
    <property type="project" value="InterPro"/>
</dbReference>